<reference evidence="1" key="2">
    <citation type="journal article" date="2015" name="Genome Announc.">
        <title>Draft Genome Sequence of Filamentous Marine Cyanobacterium Lyngbya confervoides Strain BDU141951.</title>
        <authorList>
            <person name="Chandrababunaidu M.M."/>
            <person name="Sen D."/>
            <person name="Tripathy S."/>
        </authorList>
    </citation>
    <scope>NUCLEOTIDE SEQUENCE</scope>
    <source>
        <strain evidence="1">BDU141951</strain>
    </source>
</reference>
<protein>
    <submittedName>
        <fullName evidence="1">Uncharacterized protein</fullName>
    </submittedName>
</protein>
<organism evidence="1">
    <name type="scientific">Lyngbya confervoides BDU141951</name>
    <dbReference type="NCBI Taxonomy" id="1574623"/>
    <lineage>
        <taxon>Bacteria</taxon>
        <taxon>Bacillati</taxon>
        <taxon>Cyanobacteriota</taxon>
        <taxon>Cyanophyceae</taxon>
        <taxon>Oscillatoriophycideae</taxon>
        <taxon>Oscillatoriales</taxon>
        <taxon>Microcoleaceae</taxon>
        <taxon>Lyngbya</taxon>
    </lineage>
</organism>
<evidence type="ECO:0000313" key="1">
    <source>
        <dbReference type="EMBL" id="NEV69212.1"/>
    </source>
</evidence>
<accession>A0A0C1YJ30</accession>
<gene>
    <name evidence="1" type="ORF">QQ91_019100</name>
</gene>
<dbReference type="AlphaFoldDB" id="A0A0C1YJ30"/>
<dbReference type="EMBL" id="JTHE02000003">
    <property type="protein sequence ID" value="NEV69212.1"/>
    <property type="molecule type" value="Genomic_DNA"/>
</dbReference>
<reference evidence="1" key="1">
    <citation type="submission" date="2014-11" db="EMBL/GenBank/DDBJ databases">
        <authorList>
            <person name="Malar M.C."/>
            <person name="Sen D."/>
            <person name="Tripathy S."/>
        </authorList>
    </citation>
    <scope>NUCLEOTIDE SEQUENCE</scope>
    <source>
        <strain evidence="1">BDU141951</strain>
    </source>
</reference>
<proteinExistence type="predicted"/>
<sequence length="176" mass="19294">MTPAFRTKARIQYSSQDELDVAVIDYCRGRSRHDLHARTRSALNGFYSPFAMAAMAASEDKVRQQAMRSIRQLTSQILEIKEQFLPELLSLDVISNSPTSLSSLPYPGQDIQVAAPAYVNGSASLRKLESDKAEIVSNISTQVSSVAGPVDEQLREFLGDDAAIMAGLNPFINDLT</sequence>
<name>A0A0C1YJ30_9CYAN</name>
<reference evidence="1" key="3">
    <citation type="submission" date="2020-02" db="EMBL/GenBank/DDBJ databases">
        <authorList>
            <person name="Sarangi A.N."/>
            <person name="Ghosh S."/>
            <person name="Mukherjee M."/>
            <person name="Tripathy S."/>
        </authorList>
    </citation>
    <scope>NUCLEOTIDE SEQUENCE</scope>
    <source>
        <strain evidence="1">BDU141951</strain>
    </source>
</reference>
<comment type="caution">
    <text evidence="1">The sequence shown here is derived from an EMBL/GenBank/DDBJ whole genome shotgun (WGS) entry which is preliminary data.</text>
</comment>